<dbReference type="SUPFAM" id="SSF82784">
    <property type="entry name" value="OsmC-like"/>
    <property type="match status" value="1"/>
</dbReference>
<dbReference type="OrthoDB" id="2019818at2759"/>
<dbReference type="InterPro" id="IPR052924">
    <property type="entry name" value="OsmC/Ohr_hydroprdx_reductase"/>
</dbReference>
<proteinExistence type="predicted"/>
<protein>
    <recommendedName>
        <fullName evidence="3">OsmC family peroxiredoxin</fullName>
    </recommendedName>
</protein>
<evidence type="ECO:0008006" key="3">
    <source>
        <dbReference type="Google" id="ProtNLM"/>
    </source>
</evidence>
<name>A0A388L8R9_CHABU</name>
<dbReference type="Gramene" id="GBG78583">
    <property type="protein sequence ID" value="GBG78583"/>
    <property type="gene ID" value="CBR_g27808"/>
</dbReference>
<dbReference type="PANTHER" id="PTHR35368:SF1">
    <property type="entry name" value="HYDROPEROXIDE REDUCTASE"/>
    <property type="match status" value="1"/>
</dbReference>
<dbReference type="Gene3D" id="3.30.300.20">
    <property type="match status" value="1"/>
</dbReference>
<dbReference type="InterPro" id="IPR036102">
    <property type="entry name" value="OsmC/Ohrsf"/>
</dbReference>
<reference evidence="1 2" key="1">
    <citation type="journal article" date="2018" name="Cell">
        <title>The Chara Genome: Secondary Complexity and Implications for Plant Terrestrialization.</title>
        <authorList>
            <person name="Nishiyama T."/>
            <person name="Sakayama H."/>
            <person name="Vries J.D."/>
            <person name="Buschmann H."/>
            <person name="Saint-Marcoux D."/>
            <person name="Ullrich K.K."/>
            <person name="Haas F.B."/>
            <person name="Vanderstraeten L."/>
            <person name="Becker D."/>
            <person name="Lang D."/>
            <person name="Vosolsobe S."/>
            <person name="Rombauts S."/>
            <person name="Wilhelmsson P.K.I."/>
            <person name="Janitza P."/>
            <person name="Kern R."/>
            <person name="Heyl A."/>
            <person name="Rumpler F."/>
            <person name="Villalobos L.I.A.C."/>
            <person name="Clay J.M."/>
            <person name="Skokan R."/>
            <person name="Toyoda A."/>
            <person name="Suzuki Y."/>
            <person name="Kagoshima H."/>
            <person name="Schijlen E."/>
            <person name="Tajeshwar N."/>
            <person name="Catarino B."/>
            <person name="Hetherington A.J."/>
            <person name="Saltykova A."/>
            <person name="Bonnot C."/>
            <person name="Breuninger H."/>
            <person name="Symeonidi A."/>
            <person name="Radhakrishnan G.V."/>
            <person name="Van Nieuwerburgh F."/>
            <person name="Deforce D."/>
            <person name="Chang C."/>
            <person name="Karol K.G."/>
            <person name="Hedrich R."/>
            <person name="Ulvskov P."/>
            <person name="Glockner G."/>
            <person name="Delwiche C.F."/>
            <person name="Petrasek J."/>
            <person name="Van de Peer Y."/>
            <person name="Friml J."/>
            <person name="Beilby M."/>
            <person name="Dolan L."/>
            <person name="Kohara Y."/>
            <person name="Sugano S."/>
            <person name="Fujiyama A."/>
            <person name="Delaux P.-M."/>
            <person name="Quint M."/>
            <person name="TheiBen G."/>
            <person name="Hagemann M."/>
            <person name="Harholt J."/>
            <person name="Dunand C."/>
            <person name="Zachgo S."/>
            <person name="Langdale J."/>
            <person name="Maumus F."/>
            <person name="Straeten D.V.D."/>
            <person name="Gould S.B."/>
            <person name="Rensing S.A."/>
        </authorList>
    </citation>
    <scope>NUCLEOTIDE SEQUENCE [LARGE SCALE GENOMIC DNA]</scope>
    <source>
        <strain evidence="1 2">S276</strain>
    </source>
</reference>
<dbReference type="PANTHER" id="PTHR35368">
    <property type="entry name" value="HYDROPEROXIDE REDUCTASE"/>
    <property type="match status" value="1"/>
</dbReference>
<dbReference type="InterPro" id="IPR015946">
    <property type="entry name" value="KH_dom-like_a/b"/>
</dbReference>
<dbReference type="EMBL" id="BFEA01000298">
    <property type="protein sequence ID" value="GBG78583.1"/>
    <property type="molecule type" value="Genomic_DNA"/>
</dbReference>
<sequence length="147" mass="16071">MQAIFPVRYSHNEGALCSGEDGSSTELLTTDQPVKLGGRDLGPDPMSMLLASLLGCEQYVVDLAAKDLSMDIHSVAYEVQGDYDVRGFLGDEGVPSHFQRLRIKASVITKESEEKLAELARIVQKRCPVSDLFQAAGIDLQVKFVKV</sequence>
<dbReference type="AlphaFoldDB" id="A0A388L8R9"/>
<keyword evidence="2" id="KW-1185">Reference proteome</keyword>
<evidence type="ECO:0000313" key="2">
    <source>
        <dbReference type="Proteomes" id="UP000265515"/>
    </source>
</evidence>
<organism evidence="1 2">
    <name type="scientific">Chara braunii</name>
    <name type="common">Braun's stonewort</name>
    <dbReference type="NCBI Taxonomy" id="69332"/>
    <lineage>
        <taxon>Eukaryota</taxon>
        <taxon>Viridiplantae</taxon>
        <taxon>Streptophyta</taxon>
        <taxon>Charophyceae</taxon>
        <taxon>Charales</taxon>
        <taxon>Characeae</taxon>
        <taxon>Chara</taxon>
    </lineage>
</organism>
<accession>A0A388L8R9</accession>
<dbReference type="InterPro" id="IPR003718">
    <property type="entry name" value="OsmC/Ohr_fam"/>
</dbReference>
<gene>
    <name evidence="1" type="ORF">CBR_g27808</name>
</gene>
<dbReference type="Pfam" id="PF02566">
    <property type="entry name" value="OsmC"/>
    <property type="match status" value="1"/>
</dbReference>
<evidence type="ECO:0000313" key="1">
    <source>
        <dbReference type="EMBL" id="GBG78583.1"/>
    </source>
</evidence>
<comment type="caution">
    <text evidence="1">The sequence shown here is derived from an EMBL/GenBank/DDBJ whole genome shotgun (WGS) entry which is preliminary data.</text>
</comment>
<dbReference type="Proteomes" id="UP000265515">
    <property type="component" value="Unassembled WGS sequence"/>
</dbReference>